<evidence type="ECO:0000313" key="2">
    <source>
        <dbReference type="Proteomes" id="UP000288805"/>
    </source>
</evidence>
<name>A0A438H8U4_VITVI</name>
<protein>
    <submittedName>
        <fullName evidence="1">Uncharacterized protein</fullName>
    </submittedName>
</protein>
<dbReference type="AlphaFoldDB" id="A0A438H8U4"/>
<dbReference type="Proteomes" id="UP000288805">
    <property type="component" value="Unassembled WGS sequence"/>
</dbReference>
<organism evidence="1 2">
    <name type="scientific">Vitis vinifera</name>
    <name type="common">Grape</name>
    <dbReference type="NCBI Taxonomy" id="29760"/>
    <lineage>
        <taxon>Eukaryota</taxon>
        <taxon>Viridiplantae</taxon>
        <taxon>Streptophyta</taxon>
        <taxon>Embryophyta</taxon>
        <taxon>Tracheophyta</taxon>
        <taxon>Spermatophyta</taxon>
        <taxon>Magnoliopsida</taxon>
        <taxon>eudicotyledons</taxon>
        <taxon>Gunneridae</taxon>
        <taxon>Pentapetalae</taxon>
        <taxon>rosids</taxon>
        <taxon>Vitales</taxon>
        <taxon>Vitaceae</taxon>
        <taxon>Viteae</taxon>
        <taxon>Vitis</taxon>
    </lineage>
</organism>
<proteinExistence type="predicted"/>
<comment type="caution">
    <text evidence="1">The sequence shown here is derived from an EMBL/GenBank/DDBJ whole genome shotgun (WGS) entry which is preliminary data.</text>
</comment>
<reference evidence="1 2" key="1">
    <citation type="journal article" date="2018" name="PLoS Genet.">
        <title>Population sequencing reveals clonal diversity and ancestral inbreeding in the grapevine cultivar Chardonnay.</title>
        <authorList>
            <person name="Roach M.J."/>
            <person name="Johnson D.L."/>
            <person name="Bohlmann J."/>
            <person name="van Vuuren H.J."/>
            <person name="Jones S.J."/>
            <person name="Pretorius I.S."/>
            <person name="Schmidt S.A."/>
            <person name="Borneman A.R."/>
        </authorList>
    </citation>
    <scope>NUCLEOTIDE SEQUENCE [LARGE SCALE GENOMIC DNA]</scope>
    <source>
        <strain evidence="2">cv. Chardonnay</strain>
        <tissue evidence="1">Leaf</tissue>
    </source>
</reference>
<sequence>MTDRALMEEVARYGYDSISWGLRVSGSSVPNSFYFGRAPKREYYDHSGVLREDIQEGKLVSILDADGHAEVGNGCWHLVEVNCIGDSARDLEWGSIQSEPQEVRGEKDVNWEESSLAKFNHFLGFSTVGLEKEILSFLIKIRKRRERIHSKGLLEKSKFDKGSLRGWSVQLTMRGNLRRNVLFRAEGASQRLSNESKNLELECEGSE</sequence>
<gene>
    <name evidence="1" type="ORF">CK203_050699</name>
</gene>
<accession>A0A438H8U4</accession>
<evidence type="ECO:0000313" key="1">
    <source>
        <dbReference type="EMBL" id="RVW80751.1"/>
    </source>
</evidence>
<dbReference type="EMBL" id="QGNW01000261">
    <property type="protein sequence ID" value="RVW80751.1"/>
    <property type="molecule type" value="Genomic_DNA"/>
</dbReference>